<gene>
    <name evidence="2" type="ORF">BUALT_Bualt06G0094800</name>
</gene>
<comment type="caution">
    <text evidence="2">The sequence shown here is derived from an EMBL/GenBank/DDBJ whole genome shotgun (WGS) entry which is preliminary data.</text>
</comment>
<dbReference type="PANTHER" id="PTHR33513">
    <property type="entry name" value="OS06G0523300 PROTEIN"/>
    <property type="match status" value="1"/>
</dbReference>
<feature type="domain" description="DUF7722" evidence="1">
    <location>
        <begin position="37"/>
        <end position="80"/>
    </location>
</feature>
<proteinExistence type="predicted"/>
<evidence type="ECO:0000259" key="1">
    <source>
        <dbReference type="Pfam" id="PF24847"/>
    </source>
</evidence>
<name>A0AAV6XPX0_9LAMI</name>
<sequence length="80" mass="9043">MEYPMVTEVVQRGGANGIHQVAEGRCGGGSFQMPLHYPKYTAEDYKFMPEWKIDRLLTEYGLPLIGTADQKRKFAMGAFL</sequence>
<dbReference type="Pfam" id="PF24847">
    <property type="entry name" value="DUF7722"/>
    <property type="match status" value="1"/>
</dbReference>
<evidence type="ECO:0000313" key="3">
    <source>
        <dbReference type="Proteomes" id="UP000826271"/>
    </source>
</evidence>
<dbReference type="AlphaFoldDB" id="A0AAV6XPX0"/>
<reference evidence="2" key="1">
    <citation type="submission" date="2019-10" db="EMBL/GenBank/DDBJ databases">
        <authorList>
            <person name="Zhang R."/>
            <person name="Pan Y."/>
            <person name="Wang J."/>
            <person name="Ma R."/>
            <person name="Yu S."/>
        </authorList>
    </citation>
    <scope>NUCLEOTIDE SEQUENCE</scope>
    <source>
        <strain evidence="2">LA-IB0</strain>
        <tissue evidence="2">Leaf</tissue>
    </source>
</reference>
<accession>A0AAV6XPX0</accession>
<dbReference type="Proteomes" id="UP000826271">
    <property type="component" value="Unassembled WGS sequence"/>
</dbReference>
<dbReference type="EMBL" id="WHWC01000006">
    <property type="protein sequence ID" value="KAG8381173.1"/>
    <property type="molecule type" value="Genomic_DNA"/>
</dbReference>
<dbReference type="InterPro" id="IPR056139">
    <property type="entry name" value="DUF7722"/>
</dbReference>
<dbReference type="PANTHER" id="PTHR33513:SF4">
    <property type="entry name" value="GB|AAF04428.1"/>
    <property type="match status" value="1"/>
</dbReference>
<organism evidence="2 3">
    <name type="scientific">Buddleja alternifolia</name>
    <dbReference type="NCBI Taxonomy" id="168488"/>
    <lineage>
        <taxon>Eukaryota</taxon>
        <taxon>Viridiplantae</taxon>
        <taxon>Streptophyta</taxon>
        <taxon>Embryophyta</taxon>
        <taxon>Tracheophyta</taxon>
        <taxon>Spermatophyta</taxon>
        <taxon>Magnoliopsida</taxon>
        <taxon>eudicotyledons</taxon>
        <taxon>Gunneridae</taxon>
        <taxon>Pentapetalae</taxon>
        <taxon>asterids</taxon>
        <taxon>lamiids</taxon>
        <taxon>Lamiales</taxon>
        <taxon>Scrophulariaceae</taxon>
        <taxon>Buddlejeae</taxon>
        <taxon>Buddleja</taxon>
    </lineage>
</organism>
<protein>
    <recommendedName>
        <fullName evidence="1">DUF7722 domain-containing protein</fullName>
    </recommendedName>
</protein>
<evidence type="ECO:0000313" key="2">
    <source>
        <dbReference type="EMBL" id="KAG8381173.1"/>
    </source>
</evidence>
<keyword evidence="3" id="KW-1185">Reference proteome</keyword>